<dbReference type="RefSeq" id="XP_033161050.1">
    <property type="nucleotide sequence ID" value="XM_033305159.1"/>
</dbReference>
<feature type="domain" description="BESS" evidence="4">
    <location>
        <begin position="235"/>
        <end position="274"/>
    </location>
</feature>
<dbReference type="PROSITE" id="PS51029">
    <property type="entry name" value="MADF"/>
    <property type="match status" value="1"/>
</dbReference>
<dbReference type="GO" id="GO:0006357">
    <property type="term" value="P:regulation of transcription by RNA polymerase II"/>
    <property type="evidence" value="ECO:0007669"/>
    <property type="project" value="TreeGrafter"/>
</dbReference>
<dbReference type="Pfam" id="PF10545">
    <property type="entry name" value="MADF_DNA_bdg"/>
    <property type="match status" value="1"/>
</dbReference>
<feature type="domain" description="MADF" evidence="3">
    <location>
        <begin position="7"/>
        <end position="92"/>
    </location>
</feature>
<evidence type="ECO:0000313" key="6">
    <source>
        <dbReference type="RefSeq" id="XP_033161050.1"/>
    </source>
</evidence>
<evidence type="ECO:0000259" key="3">
    <source>
        <dbReference type="PROSITE" id="PS51029"/>
    </source>
</evidence>
<dbReference type="AlphaFoldDB" id="A0A6P8JXH6"/>
<reference evidence="6" key="1">
    <citation type="submission" date="2025-08" db="UniProtKB">
        <authorList>
            <consortium name="RefSeq"/>
        </authorList>
    </citation>
    <scope>IDENTIFICATION</scope>
    <source>
        <strain evidence="6">Mau12</strain>
        <tissue evidence="6">Whole Body</tissue>
    </source>
</reference>
<comment type="subcellular location">
    <subcellularLocation>
        <location evidence="1">Nucleus</location>
    </subcellularLocation>
</comment>
<protein>
    <submittedName>
        <fullName evidence="6">Uncharacterized protein LOC117141626 isoform X1</fullName>
    </submittedName>
</protein>
<dbReference type="InterPro" id="IPR004210">
    <property type="entry name" value="BESS_motif"/>
</dbReference>
<keyword evidence="1" id="KW-0539">Nucleus</keyword>
<dbReference type="GO" id="GO:0005667">
    <property type="term" value="C:transcription regulator complex"/>
    <property type="evidence" value="ECO:0007669"/>
    <property type="project" value="TreeGrafter"/>
</dbReference>
<dbReference type="GO" id="GO:0003677">
    <property type="term" value="F:DNA binding"/>
    <property type="evidence" value="ECO:0007669"/>
    <property type="project" value="InterPro"/>
</dbReference>
<dbReference type="Proteomes" id="UP000515162">
    <property type="component" value="Chromosome 2L"/>
</dbReference>
<feature type="region of interest" description="Disordered" evidence="2">
    <location>
        <begin position="147"/>
        <end position="231"/>
    </location>
</feature>
<evidence type="ECO:0000256" key="2">
    <source>
        <dbReference type="SAM" id="MobiDB-lite"/>
    </source>
</evidence>
<dbReference type="GO" id="GO:0005634">
    <property type="term" value="C:nucleus"/>
    <property type="evidence" value="ECO:0007669"/>
    <property type="project" value="UniProtKB-SubCell"/>
</dbReference>
<dbReference type="InterPro" id="IPR006578">
    <property type="entry name" value="MADF-dom"/>
</dbReference>
<accession>A0A6P8JXH6</accession>
<proteinExistence type="predicted"/>
<dbReference type="PANTHER" id="PTHR12243">
    <property type="entry name" value="MADF DOMAIN TRANSCRIPTION FACTOR"/>
    <property type="match status" value="1"/>
</dbReference>
<dbReference type="Pfam" id="PF02944">
    <property type="entry name" value="BESS"/>
    <property type="match status" value="1"/>
</dbReference>
<evidence type="ECO:0000313" key="5">
    <source>
        <dbReference type="Proteomes" id="UP000515162"/>
    </source>
</evidence>
<dbReference type="GeneID" id="117141626"/>
<dbReference type="SMART" id="SM00595">
    <property type="entry name" value="MADF"/>
    <property type="match status" value="1"/>
</dbReference>
<organism evidence="5 6">
    <name type="scientific">Drosophila mauritiana</name>
    <name type="common">Fruit fly</name>
    <dbReference type="NCBI Taxonomy" id="7226"/>
    <lineage>
        <taxon>Eukaryota</taxon>
        <taxon>Metazoa</taxon>
        <taxon>Ecdysozoa</taxon>
        <taxon>Arthropoda</taxon>
        <taxon>Hexapoda</taxon>
        <taxon>Insecta</taxon>
        <taxon>Pterygota</taxon>
        <taxon>Neoptera</taxon>
        <taxon>Endopterygota</taxon>
        <taxon>Diptera</taxon>
        <taxon>Brachycera</taxon>
        <taxon>Muscomorpha</taxon>
        <taxon>Ephydroidea</taxon>
        <taxon>Drosophilidae</taxon>
        <taxon>Drosophila</taxon>
        <taxon>Sophophora</taxon>
    </lineage>
</organism>
<gene>
    <name evidence="6" type="primary">LOC117141626</name>
</gene>
<dbReference type="InterPro" id="IPR039353">
    <property type="entry name" value="TF_Adf1"/>
</dbReference>
<feature type="compositionally biased region" description="Basic residues" evidence="2">
    <location>
        <begin position="198"/>
        <end position="208"/>
    </location>
</feature>
<dbReference type="PROSITE" id="PS51031">
    <property type="entry name" value="BESS"/>
    <property type="match status" value="1"/>
</dbReference>
<evidence type="ECO:0000259" key="4">
    <source>
        <dbReference type="PROSITE" id="PS51031"/>
    </source>
</evidence>
<keyword evidence="5" id="KW-1185">Reference proteome</keyword>
<name>A0A6P8JXH6_DROMA</name>
<dbReference type="PANTHER" id="PTHR12243:SF64">
    <property type="entry name" value="DORSAL INTERACTING PROTEIN 3-RELATED"/>
    <property type="match status" value="1"/>
</dbReference>
<evidence type="ECO:0000256" key="1">
    <source>
        <dbReference type="PROSITE-ProRule" id="PRU00371"/>
    </source>
</evidence>
<sequence length="350" mass="39882">MKSDNYRLIQEVSKRRCLWDTNMSISYRNQDAALQWASVAQIMQQDVSLCKKRFKGMRDSYRAEVRKIQQKRIQMSHWPYFRSLEFMRQIFDPEGLVPFPPQPFVIDAEQAEAFESTRLVDFAIDLDLDNDDSVDFEIIEDIFKREPSVPQDSGSDKGSLIKPLDSSSSGAHRSDQDLSPTLPIHLPRHQQFLPRPHPPSKRGRRRKTSPSNDAPLLNGYASQASKSATEADLKNDSDLSFLMSMMPHVKSLSAISNLKFRMEMARVLVELREEDQQIVAAAGSEDVLDRGMPKLTPAPNSSFATQLEKSQYHLSNSSYQISSRKTPTSFDYVDSSMVECDVKIENEPLL</sequence>